<dbReference type="Proteomes" id="UP001555826">
    <property type="component" value="Unassembled WGS sequence"/>
</dbReference>
<keyword evidence="3" id="KW-0560">Oxidoreductase</keyword>
<sequence>MSPLAVVTGCSSGIGRAVTAHLLDQGYRVRGLSRTAPDLPAVDWVAADLADAAQVVEGVEDLESVDAVVHCAGFQRTNPLGSLRAEDLRAMFDVHVAAAALLVDTLADRVVDGGRVVLLGSRTMVGVAGKSQYAATKAALTGLSRSWAQELAPRRITVNVVAPGPTATAMTHDPGRASTPVKVPPLGALVDPADVAALVGFLLGPAGRSVTGQAVVVCGGASL</sequence>
<dbReference type="InterPro" id="IPR036291">
    <property type="entry name" value="NAD(P)-bd_dom_sf"/>
</dbReference>
<dbReference type="EC" id="1.-.-.-" evidence="3"/>
<comment type="caution">
    <text evidence="3">The sequence shown here is derived from an EMBL/GenBank/DDBJ whole genome shotgun (WGS) entry which is preliminary data.</text>
</comment>
<dbReference type="GO" id="GO:0016491">
    <property type="term" value="F:oxidoreductase activity"/>
    <property type="evidence" value="ECO:0007669"/>
    <property type="project" value="UniProtKB-KW"/>
</dbReference>
<name>A0ABV3P477_9ACTN</name>
<comment type="similarity">
    <text evidence="1">Belongs to the short-chain dehydrogenases/reductases (SDR) family.</text>
</comment>
<dbReference type="PRINTS" id="PR00080">
    <property type="entry name" value="SDRFAMILY"/>
</dbReference>
<dbReference type="SMART" id="SM00822">
    <property type="entry name" value="PKS_KR"/>
    <property type="match status" value="1"/>
</dbReference>
<dbReference type="Gene3D" id="3.40.50.720">
    <property type="entry name" value="NAD(P)-binding Rossmann-like Domain"/>
    <property type="match status" value="1"/>
</dbReference>
<dbReference type="InterPro" id="IPR057326">
    <property type="entry name" value="KR_dom"/>
</dbReference>
<dbReference type="PANTHER" id="PTHR42760">
    <property type="entry name" value="SHORT-CHAIN DEHYDROGENASES/REDUCTASES FAMILY MEMBER"/>
    <property type="match status" value="1"/>
</dbReference>
<dbReference type="EMBL" id="JBFNQN010000004">
    <property type="protein sequence ID" value="MEW9264424.1"/>
    <property type="molecule type" value="Genomic_DNA"/>
</dbReference>
<feature type="domain" description="Ketoreductase" evidence="2">
    <location>
        <begin position="3"/>
        <end position="166"/>
    </location>
</feature>
<evidence type="ECO:0000313" key="3">
    <source>
        <dbReference type="EMBL" id="MEW9264424.1"/>
    </source>
</evidence>
<dbReference type="CDD" id="cd05233">
    <property type="entry name" value="SDR_c"/>
    <property type="match status" value="1"/>
</dbReference>
<gene>
    <name evidence="3" type="ORF">AB1207_06670</name>
</gene>
<organism evidence="3 4">
    <name type="scientific">Kineococcus endophyticus</name>
    <dbReference type="NCBI Taxonomy" id="1181883"/>
    <lineage>
        <taxon>Bacteria</taxon>
        <taxon>Bacillati</taxon>
        <taxon>Actinomycetota</taxon>
        <taxon>Actinomycetes</taxon>
        <taxon>Kineosporiales</taxon>
        <taxon>Kineosporiaceae</taxon>
        <taxon>Kineococcus</taxon>
    </lineage>
</organism>
<dbReference type="InterPro" id="IPR002347">
    <property type="entry name" value="SDR_fam"/>
</dbReference>
<dbReference type="PRINTS" id="PR00081">
    <property type="entry name" value="GDHRDH"/>
</dbReference>
<evidence type="ECO:0000313" key="4">
    <source>
        <dbReference type="Proteomes" id="UP001555826"/>
    </source>
</evidence>
<accession>A0ABV3P477</accession>
<dbReference type="PANTHER" id="PTHR42760:SF129">
    <property type="entry name" value="OXIDOREDUCTASE"/>
    <property type="match status" value="1"/>
</dbReference>
<proteinExistence type="inferred from homology"/>
<evidence type="ECO:0000256" key="1">
    <source>
        <dbReference type="ARBA" id="ARBA00006484"/>
    </source>
</evidence>
<evidence type="ECO:0000259" key="2">
    <source>
        <dbReference type="SMART" id="SM00822"/>
    </source>
</evidence>
<dbReference type="RefSeq" id="WP_367637126.1">
    <property type="nucleotide sequence ID" value="NZ_JBFNQN010000004.1"/>
</dbReference>
<protein>
    <submittedName>
        <fullName evidence="3">SDR family oxidoreductase</fullName>
        <ecNumber evidence="3">1.-.-.-</ecNumber>
    </submittedName>
</protein>
<dbReference type="SUPFAM" id="SSF51735">
    <property type="entry name" value="NAD(P)-binding Rossmann-fold domains"/>
    <property type="match status" value="1"/>
</dbReference>
<reference evidence="3 4" key="1">
    <citation type="submission" date="2024-07" db="EMBL/GenBank/DDBJ databases">
        <authorList>
            <person name="Thanompreechachai J."/>
            <person name="Duangmal K."/>
        </authorList>
    </citation>
    <scope>NUCLEOTIDE SEQUENCE [LARGE SCALE GENOMIC DNA]</scope>
    <source>
        <strain evidence="3 4">KCTC 19886</strain>
    </source>
</reference>
<dbReference type="Pfam" id="PF13561">
    <property type="entry name" value="adh_short_C2"/>
    <property type="match status" value="1"/>
</dbReference>
<keyword evidence="4" id="KW-1185">Reference proteome</keyword>